<dbReference type="Pfam" id="PF15811">
    <property type="entry name" value="SVIP"/>
    <property type="match status" value="1"/>
</dbReference>
<feature type="region of interest" description="Disordered" evidence="4">
    <location>
        <begin position="97"/>
        <end position="120"/>
    </location>
</feature>
<dbReference type="InterPro" id="IPR055366">
    <property type="entry name" value="SVIP_metazoa"/>
</dbReference>
<evidence type="ECO:0000256" key="2">
    <source>
        <dbReference type="ARBA" id="ARBA00023139"/>
    </source>
</evidence>
<accession>A0A7R9IPA8</accession>
<dbReference type="GO" id="GO:0005789">
    <property type="term" value="C:endoplasmic reticulum membrane"/>
    <property type="evidence" value="ECO:0007669"/>
    <property type="project" value="TreeGrafter"/>
</dbReference>
<keyword evidence="1" id="KW-0519">Myristate</keyword>
<dbReference type="AlphaFoldDB" id="A0A7R9IPA8"/>
<reference evidence="5" key="1">
    <citation type="submission" date="2020-11" db="EMBL/GenBank/DDBJ databases">
        <authorList>
            <person name="Tran Van P."/>
        </authorList>
    </citation>
    <scope>NUCLEOTIDE SEQUENCE</scope>
</reference>
<dbReference type="GO" id="GO:1904240">
    <property type="term" value="P:negative regulation of VCP-NPL4-UFD1 AAA ATPase complex assembly"/>
    <property type="evidence" value="ECO:0007669"/>
    <property type="project" value="TreeGrafter"/>
</dbReference>
<evidence type="ECO:0000256" key="3">
    <source>
        <dbReference type="ARBA" id="ARBA00023288"/>
    </source>
</evidence>
<dbReference type="InterPro" id="IPR031632">
    <property type="entry name" value="SVIP"/>
</dbReference>
<feature type="region of interest" description="Disordered" evidence="4">
    <location>
        <begin position="18"/>
        <end position="57"/>
    </location>
</feature>
<organism evidence="5">
    <name type="scientific">Timema tahoe</name>
    <dbReference type="NCBI Taxonomy" id="61484"/>
    <lineage>
        <taxon>Eukaryota</taxon>
        <taxon>Metazoa</taxon>
        <taxon>Ecdysozoa</taxon>
        <taxon>Arthropoda</taxon>
        <taxon>Hexapoda</taxon>
        <taxon>Insecta</taxon>
        <taxon>Pterygota</taxon>
        <taxon>Neoptera</taxon>
        <taxon>Polyneoptera</taxon>
        <taxon>Phasmatodea</taxon>
        <taxon>Timematodea</taxon>
        <taxon>Timematoidea</taxon>
        <taxon>Timematidae</taxon>
        <taxon>Timema</taxon>
    </lineage>
</organism>
<evidence type="ECO:0000313" key="5">
    <source>
        <dbReference type="EMBL" id="CAD7462025.1"/>
    </source>
</evidence>
<dbReference type="PANTHER" id="PTHR35269:SF1">
    <property type="entry name" value="SMALL VCP_P97-INTERACTING PROTEIN"/>
    <property type="match status" value="1"/>
</dbReference>
<dbReference type="GO" id="GO:1904153">
    <property type="term" value="P:negative regulation of retrograde protein transport, ER to cytosol"/>
    <property type="evidence" value="ECO:0007669"/>
    <property type="project" value="TreeGrafter"/>
</dbReference>
<gene>
    <name evidence="5" type="ORF">TTEB3V08_LOCUS9928</name>
</gene>
<dbReference type="GO" id="GO:1904293">
    <property type="term" value="P:negative regulation of ERAD pathway"/>
    <property type="evidence" value="ECO:0007669"/>
    <property type="project" value="TreeGrafter"/>
</dbReference>
<feature type="compositionally biased region" description="Basic and acidic residues" evidence="4">
    <location>
        <begin position="31"/>
        <end position="57"/>
    </location>
</feature>
<keyword evidence="2" id="KW-0564">Palmitate</keyword>
<dbReference type="EMBL" id="OE005534">
    <property type="protein sequence ID" value="CAD7462025.1"/>
    <property type="molecule type" value="Genomic_DNA"/>
</dbReference>
<keyword evidence="3" id="KW-0449">Lipoprotein</keyword>
<dbReference type="PANTHER" id="PTHR35269">
    <property type="entry name" value="SMALL VCP/P97-INTERACTING PROTEIN"/>
    <property type="match status" value="1"/>
</dbReference>
<protein>
    <recommendedName>
        <fullName evidence="6">Small VCP/p97-interacting protein</fullName>
    </recommendedName>
</protein>
<proteinExistence type="predicted"/>
<evidence type="ECO:0000256" key="4">
    <source>
        <dbReference type="SAM" id="MobiDB-lite"/>
    </source>
</evidence>
<evidence type="ECO:0008006" key="6">
    <source>
        <dbReference type="Google" id="ProtNLM"/>
    </source>
</evidence>
<name>A0A7R9IPA8_9NEOP</name>
<dbReference type="GO" id="GO:0010508">
    <property type="term" value="P:positive regulation of autophagy"/>
    <property type="evidence" value="ECO:0007669"/>
    <property type="project" value="TreeGrafter"/>
</dbReference>
<evidence type="ECO:0000256" key="1">
    <source>
        <dbReference type="ARBA" id="ARBA00022707"/>
    </source>
</evidence>
<sequence length="120" mass="13523">MGICSSCFKNSSTDFVTPDMETRRQQQAAAAEKRLQEQDSRGIKNVDKVRRQQQRKEDGSDFMMTLLMSLSALKLNSTGFSGSRVLMLQSVMTPSSSRLQSHSHIYKPTDNRGDSVMGEW</sequence>